<evidence type="ECO:0000256" key="1">
    <source>
        <dbReference type="ARBA" id="ARBA00004123"/>
    </source>
</evidence>
<protein>
    <recommendedName>
        <fullName evidence="3 11">Histone-lysine N-methyltransferase, H3 lysine-79 specific</fullName>
        <ecNumber evidence="2 11">2.1.1.360</ecNumber>
    </recommendedName>
    <alternativeName>
        <fullName evidence="9 11">Histone H3-K79 methyltransferase</fullName>
    </alternativeName>
</protein>
<keyword evidence="7 11" id="KW-0156">Chromatin regulator</keyword>
<gene>
    <name evidence="14" type="ORF">PENTCL1PPCAC_28696</name>
</gene>
<evidence type="ECO:0000313" key="14">
    <source>
        <dbReference type="EMBL" id="GMT06522.1"/>
    </source>
</evidence>
<evidence type="ECO:0000256" key="7">
    <source>
        <dbReference type="ARBA" id="ARBA00022853"/>
    </source>
</evidence>
<dbReference type="Gene3D" id="3.40.50.150">
    <property type="entry name" value="Vaccinia Virus protein VP39"/>
    <property type="match status" value="1"/>
</dbReference>
<dbReference type="InterPro" id="IPR029063">
    <property type="entry name" value="SAM-dependent_MTases_sf"/>
</dbReference>
<dbReference type="InterPro" id="IPR025789">
    <property type="entry name" value="DOT1_dom"/>
</dbReference>
<dbReference type="GO" id="GO:0140956">
    <property type="term" value="F:histone H3K79 trimethyltransferase activity"/>
    <property type="evidence" value="ECO:0007669"/>
    <property type="project" value="UniProtKB-EC"/>
</dbReference>
<comment type="miscellaneous">
    <text evidence="11">In contrast to other lysine histone methyltransferases, it does not contain a SET domain, suggesting the existence of another mechanism for methylation of lysine residues of histones.</text>
</comment>
<evidence type="ECO:0000256" key="5">
    <source>
        <dbReference type="ARBA" id="ARBA00022679"/>
    </source>
</evidence>
<feature type="domain" description="DOT1" evidence="13">
    <location>
        <begin position="1"/>
        <end position="161"/>
    </location>
</feature>
<dbReference type="PANTHER" id="PTHR21451">
    <property type="entry name" value="HISTONE H3 METHYLTRANSFERASE"/>
    <property type="match status" value="1"/>
</dbReference>
<keyword evidence="4 11" id="KW-0489">Methyltransferase</keyword>
<reference evidence="14" key="1">
    <citation type="submission" date="2023-10" db="EMBL/GenBank/DDBJ databases">
        <title>Genome assembly of Pristionchus species.</title>
        <authorList>
            <person name="Yoshida K."/>
            <person name="Sommer R.J."/>
        </authorList>
    </citation>
    <scope>NUCLEOTIDE SEQUENCE</scope>
    <source>
        <strain evidence="14">RS0144</strain>
    </source>
</reference>
<comment type="caution">
    <text evidence="14">The sequence shown here is derived from an EMBL/GenBank/DDBJ whole genome shotgun (WGS) entry which is preliminary data.</text>
</comment>
<keyword evidence="5 11" id="KW-0808">Transferase</keyword>
<evidence type="ECO:0000256" key="11">
    <source>
        <dbReference type="RuleBase" id="RU271113"/>
    </source>
</evidence>
<sequence length="161" mass="18295">MPGSSNGNTSGPINESFSDGDFEFENVRPNRTPHLRAMTRAELAGPVHHSFLDHPKPPKDVTNRAIYALHHAIEKEVDYQKIRQNGRDDQTFGYILDRQIRHWLLLLKLKNTDYVVDLGSGYGNIVAFVAALAPQVRRVVGIENSQVCIDVMHKFLKEFEK</sequence>
<evidence type="ECO:0000313" key="15">
    <source>
        <dbReference type="Proteomes" id="UP001432027"/>
    </source>
</evidence>
<keyword evidence="8 11" id="KW-0539">Nucleus</keyword>
<comment type="subcellular location">
    <subcellularLocation>
        <location evidence="1 11">Nucleus</location>
    </subcellularLocation>
</comment>
<evidence type="ECO:0000256" key="4">
    <source>
        <dbReference type="ARBA" id="ARBA00022603"/>
    </source>
</evidence>
<comment type="function">
    <text evidence="11">Histone methyltransferase that specifically trimethylates histone H3 to form H3K79me3. This methylation is required for telomere silencing and for the pachytene checkpoint during the meiotic cell cycle by allowing the recruitment of RAD9 to double strand breaks. Nucleosomes are preferred as substrate compared to free histone.</text>
</comment>
<comment type="catalytic activity">
    <reaction evidence="10 11">
        <text>L-lysyl(79)-[histone H3] + 3 S-adenosyl-L-methionine = N(6),N(6),N(6)-trimethyl-L-lysyl(79)-[histone H3] + 3 S-adenosyl-L-homocysteine + 3 H(+)</text>
        <dbReference type="Rhea" id="RHEA:60328"/>
        <dbReference type="Rhea" id="RHEA-COMP:15549"/>
        <dbReference type="Rhea" id="RHEA-COMP:15552"/>
        <dbReference type="ChEBI" id="CHEBI:15378"/>
        <dbReference type="ChEBI" id="CHEBI:29969"/>
        <dbReference type="ChEBI" id="CHEBI:57856"/>
        <dbReference type="ChEBI" id="CHEBI:59789"/>
        <dbReference type="ChEBI" id="CHEBI:61961"/>
        <dbReference type="EC" id="2.1.1.360"/>
    </reaction>
</comment>
<organism evidence="14 15">
    <name type="scientific">Pristionchus entomophagus</name>
    <dbReference type="NCBI Taxonomy" id="358040"/>
    <lineage>
        <taxon>Eukaryota</taxon>
        <taxon>Metazoa</taxon>
        <taxon>Ecdysozoa</taxon>
        <taxon>Nematoda</taxon>
        <taxon>Chromadorea</taxon>
        <taxon>Rhabditida</taxon>
        <taxon>Rhabditina</taxon>
        <taxon>Diplogasteromorpha</taxon>
        <taxon>Diplogasteroidea</taxon>
        <taxon>Neodiplogasteridae</taxon>
        <taxon>Pristionchus</taxon>
    </lineage>
</organism>
<keyword evidence="15" id="KW-1185">Reference proteome</keyword>
<feature type="compositionally biased region" description="Polar residues" evidence="12">
    <location>
        <begin position="1"/>
        <end position="17"/>
    </location>
</feature>
<evidence type="ECO:0000256" key="2">
    <source>
        <dbReference type="ARBA" id="ARBA00012190"/>
    </source>
</evidence>
<dbReference type="InterPro" id="IPR030445">
    <property type="entry name" value="H3-K79_meTrfase"/>
</dbReference>
<dbReference type="GO" id="GO:0005634">
    <property type="term" value="C:nucleus"/>
    <property type="evidence" value="ECO:0007669"/>
    <property type="project" value="UniProtKB-SubCell"/>
</dbReference>
<evidence type="ECO:0000256" key="10">
    <source>
        <dbReference type="ARBA" id="ARBA00047770"/>
    </source>
</evidence>
<dbReference type="SUPFAM" id="SSF53335">
    <property type="entry name" value="S-adenosyl-L-methionine-dependent methyltransferases"/>
    <property type="match status" value="1"/>
</dbReference>
<feature type="region of interest" description="Disordered" evidence="12">
    <location>
        <begin position="1"/>
        <end position="24"/>
    </location>
</feature>
<evidence type="ECO:0000256" key="12">
    <source>
        <dbReference type="SAM" id="MobiDB-lite"/>
    </source>
</evidence>
<dbReference type="PANTHER" id="PTHR21451:SF0">
    <property type="entry name" value="HISTONE-LYSINE N-METHYLTRANSFERASE, H3 LYSINE-79 SPECIFIC"/>
    <property type="match status" value="1"/>
</dbReference>
<keyword evidence="6 11" id="KW-0949">S-adenosyl-L-methionine</keyword>
<evidence type="ECO:0000256" key="3">
    <source>
        <dbReference type="ARBA" id="ARBA00020987"/>
    </source>
</evidence>
<dbReference type="PROSITE" id="PS51569">
    <property type="entry name" value="DOT1"/>
    <property type="match status" value="1"/>
</dbReference>
<dbReference type="EMBL" id="BTSX01000006">
    <property type="protein sequence ID" value="GMT06522.1"/>
    <property type="molecule type" value="Genomic_DNA"/>
</dbReference>
<dbReference type="Proteomes" id="UP001432027">
    <property type="component" value="Unassembled WGS sequence"/>
</dbReference>
<comment type="similarity">
    <text evidence="11">Belongs to the class I-like SAM-binding methyltransferase superfamily. DOT1 family.</text>
</comment>
<evidence type="ECO:0000256" key="6">
    <source>
        <dbReference type="ARBA" id="ARBA00022691"/>
    </source>
</evidence>
<evidence type="ECO:0000256" key="8">
    <source>
        <dbReference type="ARBA" id="ARBA00023242"/>
    </source>
</evidence>
<accession>A0AAV5UJL3</accession>
<evidence type="ECO:0000256" key="9">
    <source>
        <dbReference type="ARBA" id="ARBA00029821"/>
    </source>
</evidence>
<evidence type="ECO:0000259" key="13">
    <source>
        <dbReference type="PROSITE" id="PS51569"/>
    </source>
</evidence>
<dbReference type="GO" id="GO:0000077">
    <property type="term" value="P:DNA damage checkpoint signaling"/>
    <property type="evidence" value="ECO:0007669"/>
    <property type="project" value="TreeGrafter"/>
</dbReference>
<dbReference type="Pfam" id="PF08123">
    <property type="entry name" value="DOT1"/>
    <property type="match status" value="1"/>
</dbReference>
<dbReference type="GO" id="GO:0006281">
    <property type="term" value="P:DNA repair"/>
    <property type="evidence" value="ECO:0007669"/>
    <property type="project" value="TreeGrafter"/>
</dbReference>
<name>A0AAV5UJL3_9BILA</name>
<proteinExistence type="inferred from homology"/>
<dbReference type="EC" id="2.1.1.360" evidence="2 11"/>
<dbReference type="GO" id="GO:0032259">
    <property type="term" value="P:methylation"/>
    <property type="evidence" value="ECO:0007669"/>
    <property type="project" value="UniProtKB-KW"/>
</dbReference>
<dbReference type="AlphaFoldDB" id="A0AAV5UJL3"/>